<organism evidence="2 3">
    <name type="scientific">Leucosporidium creatinivorum</name>
    <dbReference type="NCBI Taxonomy" id="106004"/>
    <lineage>
        <taxon>Eukaryota</taxon>
        <taxon>Fungi</taxon>
        <taxon>Dikarya</taxon>
        <taxon>Basidiomycota</taxon>
        <taxon>Pucciniomycotina</taxon>
        <taxon>Microbotryomycetes</taxon>
        <taxon>Leucosporidiales</taxon>
        <taxon>Leucosporidium</taxon>
    </lineage>
</organism>
<dbReference type="EMBL" id="MCGR01000010">
    <property type="protein sequence ID" value="ORY88454.1"/>
    <property type="molecule type" value="Genomic_DNA"/>
</dbReference>
<comment type="caution">
    <text evidence="2">The sequence shown here is derived from an EMBL/GenBank/DDBJ whole genome shotgun (WGS) entry which is preliminary data.</text>
</comment>
<evidence type="ECO:0000256" key="1">
    <source>
        <dbReference type="SAM" id="MobiDB-lite"/>
    </source>
</evidence>
<evidence type="ECO:0000313" key="3">
    <source>
        <dbReference type="Proteomes" id="UP000193467"/>
    </source>
</evidence>
<dbReference type="InParanoid" id="A0A1Y2G0L4"/>
<sequence>MYSTAESLKAGKKHSRRSSPPSASLSIAPSLASSLRRPKGTTAVIQDLPPELLYHIVQLLSNDNLSLPHQRTSSISLSTSKSTGALPHLTAPLALTSLHILWGTVPNSILQPLLANTPFLRSLDVKWSSCEEGPTSASELSVFDGIAPQLLRLSLVHDGGNDQAEKVPAVASFLANCTSLTHLWIQDPPYTALLPYLTALNVKLRALETTWLGAEDAPGVASALSLPRMGQLQRWGLKFWDGEEEDLIEELERWATACKAKGVQPIYDP</sequence>
<evidence type="ECO:0000313" key="2">
    <source>
        <dbReference type="EMBL" id="ORY88454.1"/>
    </source>
</evidence>
<evidence type="ECO:0008006" key="4">
    <source>
        <dbReference type="Google" id="ProtNLM"/>
    </source>
</evidence>
<accession>A0A1Y2G0L4</accession>
<dbReference type="SUPFAM" id="SSF52047">
    <property type="entry name" value="RNI-like"/>
    <property type="match status" value="1"/>
</dbReference>
<proteinExistence type="predicted"/>
<dbReference type="InterPro" id="IPR032675">
    <property type="entry name" value="LRR_dom_sf"/>
</dbReference>
<feature type="compositionally biased region" description="Low complexity" evidence="1">
    <location>
        <begin position="18"/>
        <end position="30"/>
    </location>
</feature>
<name>A0A1Y2G0L4_9BASI</name>
<dbReference type="AlphaFoldDB" id="A0A1Y2G0L4"/>
<reference evidence="2 3" key="1">
    <citation type="submission" date="2016-07" db="EMBL/GenBank/DDBJ databases">
        <title>Pervasive Adenine N6-methylation of Active Genes in Fungi.</title>
        <authorList>
            <consortium name="DOE Joint Genome Institute"/>
            <person name="Mondo S.J."/>
            <person name="Dannebaum R.O."/>
            <person name="Kuo R.C."/>
            <person name="Labutti K."/>
            <person name="Haridas S."/>
            <person name="Kuo A."/>
            <person name="Salamov A."/>
            <person name="Ahrendt S.R."/>
            <person name="Lipzen A."/>
            <person name="Sullivan W."/>
            <person name="Andreopoulos W.B."/>
            <person name="Clum A."/>
            <person name="Lindquist E."/>
            <person name="Daum C."/>
            <person name="Ramamoorthy G.K."/>
            <person name="Gryganskyi A."/>
            <person name="Culley D."/>
            <person name="Magnuson J.K."/>
            <person name="James T.Y."/>
            <person name="O'Malley M.A."/>
            <person name="Stajich J.E."/>
            <person name="Spatafora J.W."/>
            <person name="Visel A."/>
            <person name="Grigoriev I.V."/>
        </authorList>
    </citation>
    <scope>NUCLEOTIDE SEQUENCE [LARGE SCALE GENOMIC DNA]</scope>
    <source>
        <strain evidence="2 3">62-1032</strain>
    </source>
</reference>
<keyword evidence="3" id="KW-1185">Reference proteome</keyword>
<feature type="region of interest" description="Disordered" evidence="1">
    <location>
        <begin position="1"/>
        <end position="30"/>
    </location>
</feature>
<protein>
    <recommendedName>
        <fullName evidence="4">F-box domain-containing protein</fullName>
    </recommendedName>
</protein>
<gene>
    <name evidence="2" type="ORF">BCR35DRAFT_329999</name>
</gene>
<dbReference type="Gene3D" id="3.80.10.10">
    <property type="entry name" value="Ribonuclease Inhibitor"/>
    <property type="match status" value="1"/>
</dbReference>
<dbReference type="Proteomes" id="UP000193467">
    <property type="component" value="Unassembled WGS sequence"/>
</dbReference>